<accession>Q2HUH1</accession>
<dbReference type="PROSITE" id="PS51257">
    <property type="entry name" value="PROKAR_LIPOPROTEIN"/>
    <property type="match status" value="1"/>
</dbReference>
<proteinExistence type="predicted"/>
<protein>
    <submittedName>
        <fullName evidence="2">Polynucleotidyl transferase, Ribonuclease H fold</fullName>
    </submittedName>
</protein>
<feature type="domain" description="RNase H type-1" evidence="1">
    <location>
        <begin position="39"/>
        <end position="114"/>
    </location>
</feature>
<dbReference type="InterPro" id="IPR012337">
    <property type="entry name" value="RNaseH-like_sf"/>
</dbReference>
<dbReference type="CDD" id="cd06222">
    <property type="entry name" value="RNase_H_like"/>
    <property type="match status" value="1"/>
</dbReference>
<dbReference type="AlphaFoldDB" id="Q2HUH1"/>
<reference evidence="2" key="2">
    <citation type="submission" date="2007-03" db="EMBL/GenBank/DDBJ databases">
        <authorList>
            <consortium name="The International Medicago Genome Annotation Group"/>
        </authorList>
    </citation>
    <scope>NUCLEOTIDE SEQUENCE</scope>
</reference>
<dbReference type="Pfam" id="PF13456">
    <property type="entry name" value="RVT_3"/>
    <property type="match status" value="1"/>
</dbReference>
<dbReference type="PANTHER" id="PTHR47074:SF48">
    <property type="entry name" value="POLYNUCLEOTIDYL TRANSFERASE, RIBONUCLEASE H-LIKE SUPERFAMILY PROTEIN"/>
    <property type="match status" value="1"/>
</dbReference>
<name>Q2HUH1_MEDTR</name>
<dbReference type="SUPFAM" id="SSF53098">
    <property type="entry name" value="Ribonuclease H-like"/>
    <property type="match status" value="1"/>
</dbReference>
<organism evidence="2">
    <name type="scientific">Medicago truncatula</name>
    <name type="common">Barrel medic</name>
    <name type="synonym">Medicago tribuloides</name>
    <dbReference type="NCBI Taxonomy" id="3880"/>
    <lineage>
        <taxon>Eukaryota</taxon>
        <taxon>Viridiplantae</taxon>
        <taxon>Streptophyta</taxon>
        <taxon>Embryophyta</taxon>
        <taxon>Tracheophyta</taxon>
        <taxon>Spermatophyta</taxon>
        <taxon>Magnoliopsida</taxon>
        <taxon>eudicotyledons</taxon>
        <taxon>Gunneridae</taxon>
        <taxon>Pentapetalae</taxon>
        <taxon>rosids</taxon>
        <taxon>fabids</taxon>
        <taxon>Fabales</taxon>
        <taxon>Fabaceae</taxon>
        <taxon>Papilionoideae</taxon>
        <taxon>50 kb inversion clade</taxon>
        <taxon>NPAAA clade</taxon>
        <taxon>Hologalegina</taxon>
        <taxon>IRL clade</taxon>
        <taxon>Trifolieae</taxon>
        <taxon>Medicago</taxon>
    </lineage>
</organism>
<dbReference type="InterPro" id="IPR036397">
    <property type="entry name" value="RNaseH_sf"/>
</dbReference>
<dbReference type="EMBL" id="AC149134">
    <property type="protein sequence ID" value="ABD28663.1"/>
    <property type="molecule type" value="Genomic_DNA"/>
</dbReference>
<evidence type="ECO:0000259" key="1">
    <source>
        <dbReference type="Pfam" id="PF13456"/>
    </source>
</evidence>
<dbReference type="InterPro" id="IPR002156">
    <property type="entry name" value="RNaseH_domain"/>
</dbReference>
<dbReference type="GO" id="GO:0003676">
    <property type="term" value="F:nucleic acid binding"/>
    <property type="evidence" value="ECO:0007669"/>
    <property type="project" value="InterPro"/>
</dbReference>
<dbReference type="InterPro" id="IPR052929">
    <property type="entry name" value="RNase_H-like_EbsB-rel"/>
</dbReference>
<dbReference type="InterPro" id="IPR044730">
    <property type="entry name" value="RNase_H-like_dom_plant"/>
</dbReference>
<reference evidence="2" key="1">
    <citation type="submission" date="2004-08" db="EMBL/GenBank/DDBJ databases">
        <authorList>
            <person name="Town C.D."/>
        </authorList>
    </citation>
    <scope>NUCLEOTIDE SEQUENCE</scope>
</reference>
<sequence>MRTELNLYTGATIACKWYNRTAEQRRRKRASWRLKCYVDDSFSTSRNRAGIDMCIRDEEEWYVLSKTLRITPLCSVKVGEALGPYHTMLWINDIQLTNVNIEVDSKEVIDYYVRNRGDSTEFSLIY</sequence>
<dbReference type="GO" id="GO:0016740">
    <property type="term" value="F:transferase activity"/>
    <property type="evidence" value="ECO:0007669"/>
    <property type="project" value="UniProtKB-KW"/>
</dbReference>
<dbReference type="Gene3D" id="3.30.420.10">
    <property type="entry name" value="Ribonuclease H-like superfamily/Ribonuclease H"/>
    <property type="match status" value="1"/>
</dbReference>
<keyword evidence="2" id="KW-0808">Transferase</keyword>
<evidence type="ECO:0000313" key="2">
    <source>
        <dbReference type="EMBL" id="ABD28663.1"/>
    </source>
</evidence>
<dbReference type="GO" id="GO:0004523">
    <property type="term" value="F:RNA-DNA hybrid ribonuclease activity"/>
    <property type="evidence" value="ECO:0007669"/>
    <property type="project" value="InterPro"/>
</dbReference>
<dbReference type="PANTHER" id="PTHR47074">
    <property type="entry name" value="BNAC02G40300D PROTEIN"/>
    <property type="match status" value="1"/>
</dbReference>
<gene>
    <name evidence="2" type="ORF">MtrDRAFT_AC149134g19v2</name>
</gene>